<feature type="transmembrane region" description="Helical" evidence="8">
    <location>
        <begin position="1020"/>
        <end position="1043"/>
    </location>
</feature>
<evidence type="ECO:0000256" key="6">
    <source>
        <dbReference type="ARBA" id="ARBA00022679"/>
    </source>
</evidence>
<dbReference type="Pfam" id="PF13641">
    <property type="entry name" value="Glyco_tranf_2_3"/>
    <property type="match status" value="1"/>
</dbReference>
<dbReference type="Gene3D" id="3.10.50.10">
    <property type="match status" value="1"/>
</dbReference>
<organism evidence="11 12">
    <name type="scientific">Parvibaculum sedimenti</name>
    <dbReference type="NCBI Taxonomy" id="2608632"/>
    <lineage>
        <taxon>Bacteria</taxon>
        <taxon>Pseudomonadati</taxon>
        <taxon>Pseudomonadota</taxon>
        <taxon>Alphaproteobacteria</taxon>
        <taxon>Hyphomicrobiales</taxon>
        <taxon>Parvibaculaceae</taxon>
        <taxon>Parvibaculum</taxon>
    </lineage>
</organism>
<keyword evidence="8" id="KW-0812">Transmembrane</keyword>
<dbReference type="EMBL" id="WESC01000010">
    <property type="protein sequence ID" value="KAB7739415.1"/>
    <property type="molecule type" value="Genomic_DNA"/>
</dbReference>
<dbReference type="CDD" id="cd06423">
    <property type="entry name" value="CESA_like"/>
    <property type="match status" value="1"/>
</dbReference>
<dbReference type="AlphaFoldDB" id="A0A6N6VKD5"/>
<dbReference type="InterPro" id="IPR011330">
    <property type="entry name" value="Glyco_hydro/deAcase_b/a-brl"/>
</dbReference>
<comment type="function">
    <text evidence="1">Is involved in generating a small heat-stable compound (Nod), an acylated oligomer of N-acetylglucosamine, that stimulates mitosis in various plant protoplasts.</text>
</comment>
<gene>
    <name evidence="11" type="ORF">F2P47_11880</name>
</gene>
<accession>A0A6N6VKD5</accession>
<dbReference type="PROSITE" id="PS51910">
    <property type="entry name" value="GH18_2"/>
    <property type="match status" value="1"/>
</dbReference>
<dbReference type="RefSeq" id="WP_152216587.1">
    <property type="nucleotide sequence ID" value="NZ_WESC01000010.1"/>
</dbReference>
<keyword evidence="12" id="KW-1185">Reference proteome</keyword>
<evidence type="ECO:0000256" key="4">
    <source>
        <dbReference type="ARBA" id="ARBA00020071"/>
    </source>
</evidence>
<dbReference type="Gene3D" id="3.90.550.10">
    <property type="entry name" value="Spore Coat Polysaccharide Biosynthesis Protein SpsA, Chain A"/>
    <property type="match status" value="1"/>
</dbReference>
<reference evidence="11 12" key="1">
    <citation type="submission" date="2019-09" db="EMBL/GenBank/DDBJ databases">
        <title>Parvibaculum sedimenti sp. nov., isolated from sediment.</title>
        <authorList>
            <person name="Wang Y."/>
        </authorList>
    </citation>
    <scope>NUCLEOTIDE SEQUENCE [LARGE SCALE GENOMIC DNA]</scope>
    <source>
        <strain evidence="11 12">HXT-9</strain>
    </source>
</reference>
<dbReference type="GO" id="GO:0005975">
    <property type="term" value="P:carbohydrate metabolic process"/>
    <property type="evidence" value="ECO:0007669"/>
    <property type="project" value="InterPro"/>
</dbReference>
<keyword evidence="8" id="KW-1133">Transmembrane helix</keyword>
<evidence type="ECO:0000256" key="8">
    <source>
        <dbReference type="SAM" id="Phobius"/>
    </source>
</evidence>
<dbReference type="InterPro" id="IPR017853">
    <property type="entry name" value="GH"/>
</dbReference>
<protein>
    <recommendedName>
        <fullName evidence="4">Chitooligosaccharide deacetylase</fullName>
    </recommendedName>
    <alternativeName>
        <fullName evidence="7">Nodulation protein B</fullName>
    </alternativeName>
</protein>
<dbReference type="PANTHER" id="PTHR43630">
    <property type="entry name" value="POLY-BETA-1,6-N-ACETYL-D-GLUCOSAMINE SYNTHASE"/>
    <property type="match status" value="1"/>
</dbReference>
<dbReference type="Pfam" id="PF01522">
    <property type="entry name" value="Polysacc_deac_1"/>
    <property type="match status" value="1"/>
</dbReference>
<feature type="transmembrane region" description="Helical" evidence="8">
    <location>
        <begin position="21"/>
        <end position="46"/>
    </location>
</feature>
<evidence type="ECO:0000259" key="10">
    <source>
        <dbReference type="PROSITE" id="PS51910"/>
    </source>
</evidence>
<dbReference type="GO" id="GO:0008061">
    <property type="term" value="F:chitin binding"/>
    <property type="evidence" value="ECO:0007669"/>
    <property type="project" value="InterPro"/>
</dbReference>
<evidence type="ECO:0000256" key="2">
    <source>
        <dbReference type="ARBA" id="ARBA00006739"/>
    </source>
</evidence>
<dbReference type="GO" id="GO:0016757">
    <property type="term" value="F:glycosyltransferase activity"/>
    <property type="evidence" value="ECO:0007669"/>
    <property type="project" value="UniProtKB-KW"/>
</dbReference>
<dbReference type="CDD" id="cd10962">
    <property type="entry name" value="CE4_GT2-like"/>
    <property type="match status" value="1"/>
</dbReference>
<dbReference type="SUPFAM" id="SSF51445">
    <property type="entry name" value="(Trans)glycosidases"/>
    <property type="match status" value="1"/>
</dbReference>
<dbReference type="GO" id="GO:0016810">
    <property type="term" value="F:hydrolase activity, acting on carbon-nitrogen (but not peptide) bonds"/>
    <property type="evidence" value="ECO:0007669"/>
    <property type="project" value="InterPro"/>
</dbReference>
<sequence>MQHKPHKPIFFDASGRRAAHISIIGWIAAVLSTLVGLAFLASIVAVPHFASLKLPGQLSAVPSAQLEKQARSPELLRSATHLGDKARALRDKRVREKQRRLERAQHNGAMSAILEPQQGRPLSIAFYPTWGSTNFASLQRALPNLDWVVPTWLNLAGPQLTLNQSFDQHVNDYIRVTKPGVAILPTLQNAWEGKWDGPGLGKLLGDEARRRALVANVAGFVGQHHLQGVVVDFEDLPVPARKNLKTFLKELHDAFAPQGWVVAIATPVGDDTWPFADMAKAVDYTMLMIYDEHWGSGTAGPIAGQSWFEDILDRRMKTLDPARTIVALGAYAYDWNGGDVDNLSFEDAVIAAHDSGADIDFDAASDNPHFSYIEDDNVRHDIWFLDGVTAYNQIHAADPYQPAGYAVWRLGGEDPTIWNVMGRPYDAAAPGTMGTIPIIDDIDFEGRGEFLSVAAEPTTGARKFEVDAKTGDIDDETYTKLPTTYVIKQYGGAPKKIALTFDDGPDPEWTPQILNILKEEHVPATFFVIGANAESNPDLIQRMIAEGHEVGSHTFTHPNLSVTTNEATVLELNATQRLFQALTGRSLRLFRPPYLGDSEPTDYEEIVPVKIAQDMGYLTVGLHVDPLDWTRPGTQKIIDETIKQVHESTPDMPHNIVLLHDAGGDREETVEALPEIINRLRAEGYEFVPVSSLIPLTREQTMPKLPLTVSLLTDRAVFLTLSTAGHVLYWSFVTAIWLGIGRLIFLVGLSLWRRHKELTGVEPPIETEGRRVSVLIPAYNEENVIVNTVKGILGGDYKNIEVIVIDDGSKDGTLAVLNENFRDMPRVEIVSIPNGGKANALNVGIARATGEVVVALDADTQFEHDTISRLVRWFADPSIGAVAGNAKVGNRINMITRWQALEYIAAQNLERRALAALGTLTVVPGAVGAWRRSVLAELGGFPADTLAEDQDLTIHLQQAGYRVVFDSSALAWTEAPATFSGLSKQRFRWSYGTLQCLWKYRAITFRPRYGALGMIALPQVWLFQILLTALAPLADVLLVWQLVGQWISWAQHGAEFQTNDLKLIGIYYCVFVVVDLAAAIFGFLMERREQWSLLWWLVLQRFGYRQLMYYVVIRSLVTALRGPFVGWGKLERMGTVALDRSKAR</sequence>
<dbReference type="PROSITE" id="PS51677">
    <property type="entry name" value="NODB"/>
    <property type="match status" value="1"/>
</dbReference>
<dbReference type="SMART" id="SM00636">
    <property type="entry name" value="Glyco_18"/>
    <property type="match status" value="1"/>
</dbReference>
<dbReference type="InterPro" id="IPR029070">
    <property type="entry name" value="Chitinase_insertion_sf"/>
</dbReference>
<dbReference type="Pfam" id="PF00704">
    <property type="entry name" value="Glyco_hydro_18"/>
    <property type="match status" value="1"/>
</dbReference>
<keyword evidence="5" id="KW-0328">Glycosyltransferase</keyword>
<comment type="caution">
    <text evidence="11">The sequence shown here is derived from an EMBL/GenBank/DDBJ whole genome shotgun (WGS) entry which is preliminary data.</text>
</comment>
<dbReference type="Gene3D" id="3.20.20.370">
    <property type="entry name" value="Glycoside hydrolase/deacetylase"/>
    <property type="match status" value="1"/>
</dbReference>
<feature type="domain" description="GH18" evidence="10">
    <location>
        <begin position="121"/>
        <end position="428"/>
    </location>
</feature>
<keyword evidence="6 11" id="KW-0808">Transferase</keyword>
<evidence type="ECO:0000256" key="7">
    <source>
        <dbReference type="ARBA" id="ARBA00032976"/>
    </source>
</evidence>
<dbReference type="InterPro" id="IPR002509">
    <property type="entry name" value="NODB_dom"/>
</dbReference>
<name>A0A6N6VKD5_9HYPH</name>
<comment type="similarity">
    <text evidence="3">Belongs to the polysaccharide deacetylase family.</text>
</comment>
<dbReference type="PANTHER" id="PTHR43630:SF1">
    <property type="entry name" value="POLY-BETA-1,6-N-ACETYL-D-GLUCOSAMINE SYNTHASE"/>
    <property type="match status" value="1"/>
</dbReference>
<feature type="domain" description="NodB homology" evidence="9">
    <location>
        <begin position="495"/>
        <end position="688"/>
    </location>
</feature>
<dbReference type="InterPro" id="IPR011583">
    <property type="entry name" value="Chitinase_II/V-like_cat"/>
</dbReference>
<evidence type="ECO:0000313" key="12">
    <source>
        <dbReference type="Proteomes" id="UP000468901"/>
    </source>
</evidence>
<evidence type="ECO:0000256" key="5">
    <source>
        <dbReference type="ARBA" id="ARBA00022676"/>
    </source>
</evidence>
<dbReference type="SUPFAM" id="SSF53448">
    <property type="entry name" value="Nucleotide-diphospho-sugar transferases"/>
    <property type="match status" value="1"/>
</dbReference>
<evidence type="ECO:0000259" key="9">
    <source>
        <dbReference type="PROSITE" id="PS51677"/>
    </source>
</evidence>
<comment type="similarity">
    <text evidence="2">Belongs to the glycosyltransferase 2 family.</text>
</comment>
<feature type="transmembrane region" description="Helical" evidence="8">
    <location>
        <begin position="1063"/>
        <end position="1086"/>
    </location>
</feature>
<dbReference type="InterPro" id="IPR001223">
    <property type="entry name" value="Glyco_hydro18_cat"/>
</dbReference>
<keyword evidence="8" id="KW-0472">Membrane</keyword>
<proteinExistence type="inferred from homology"/>
<dbReference type="Proteomes" id="UP000468901">
    <property type="component" value="Unassembled WGS sequence"/>
</dbReference>
<dbReference type="SUPFAM" id="SSF88713">
    <property type="entry name" value="Glycoside hydrolase/deacetylase"/>
    <property type="match status" value="1"/>
</dbReference>
<evidence type="ECO:0000313" key="11">
    <source>
        <dbReference type="EMBL" id="KAB7739415.1"/>
    </source>
</evidence>
<dbReference type="Gene3D" id="3.20.20.80">
    <property type="entry name" value="Glycosidases"/>
    <property type="match status" value="1"/>
</dbReference>
<evidence type="ECO:0000256" key="3">
    <source>
        <dbReference type="ARBA" id="ARBA00010973"/>
    </source>
</evidence>
<evidence type="ECO:0000256" key="1">
    <source>
        <dbReference type="ARBA" id="ARBA00003236"/>
    </source>
</evidence>
<feature type="transmembrane region" description="Helical" evidence="8">
    <location>
        <begin position="727"/>
        <end position="752"/>
    </location>
</feature>
<dbReference type="InterPro" id="IPR029044">
    <property type="entry name" value="Nucleotide-diphossugar_trans"/>
</dbReference>